<reference evidence="2" key="1">
    <citation type="submission" date="2021-10" db="EMBL/GenBank/DDBJ databases">
        <title>Collection of gut derived symbiotic bacterial strains cultured from healthy donors.</title>
        <authorList>
            <person name="Lin H."/>
            <person name="Littmann E."/>
            <person name="Claire K."/>
            <person name="Pamer E."/>
        </authorList>
    </citation>
    <scope>NUCLEOTIDE SEQUENCE</scope>
    <source>
        <strain evidence="2">MSK.23.18</strain>
    </source>
</reference>
<proteinExistence type="predicted"/>
<dbReference type="Proteomes" id="UP001297370">
    <property type="component" value="Unassembled WGS sequence"/>
</dbReference>
<organism evidence="2 3">
    <name type="scientific">Mediterraneibacter gnavus</name>
    <name type="common">Ruminococcus gnavus</name>
    <dbReference type="NCBI Taxonomy" id="33038"/>
    <lineage>
        <taxon>Bacteria</taxon>
        <taxon>Bacillati</taxon>
        <taxon>Bacillota</taxon>
        <taxon>Clostridia</taxon>
        <taxon>Lachnospirales</taxon>
        <taxon>Lachnospiraceae</taxon>
        <taxon>Mediterraneibacter</taxon>
    </lineage>
</organism>
<dbReference type="EMBL" id="JAJBOM010000014">
    <property type="protein sequence ID" value="MCB5619626.1"/>
    <property type="molecule type" value="Genomic_DNA"/>
</dbReference>
<gene>
    <name evidence="2" type="ORF">LIQ08_10750</name>
</gene>
<evidence type="ECO:0000259" key="1">
    <source>
        <dbReference type="PROSITE" id="PS50943"/>
    </source>
</evidence>
<dbReference type="SMART" id="SM00530">
    <property type="entry name" value="HTH_XRE"/>
    <property type="match status" value="1"/>
</dbReference>
<feature type="domain" description="HTH cro/C1-type" evidence="1">
    <location>
        <begin position="7"/>
        <end position="61"/>
    </location>
</feature>
<name>A0AAJ1EUV7_MEDGN</name>
<protein>
    <submittedName>
        <fullName evidence="2">Helix-turn-helix domain-containing protein</fullName>
    </submittedName>
</protein>
<dbReference type="SUPFAM" id="SSF47413">
    <property type="entry name" value="lambda repressor-like DNA-binding domains"/>
    <property type="match status" value="1"/>
</dbReference>
<dbReference type="InterPro" id="IPR010982">
    <property type="entry name" value="Lambda_DNA-bd_dom_sf"/>
</dbReference>
<dbReference type="PROSITE" id="PS50943">
    <property type="entry name" value="HTH_CROC1"/>
    <property type="match status" value="1"/>
</dbReference>
<dbReference type="GO" id="GO:0003677">
    <property type="term" value="F:DNA binding"/>
    <property type="evidence" value="ECO:0007669"/>
    <property type="project" value="InterPro"/>
</dbReference>
<evidence type="ECO:0000313" key="3">
    <source>
        <dbReference type="Proteomes" id="UP001297370"/>
    </source>
</evidence>
<dbReference type="CDD" id="cd00093">
    <property type="entry name" value="HTH_XRE"/>
    <property type="match status" value="1"/>
</dbReference>
<dbReference type="Pfam" id="PF01381">
    <property type="entry name" value="HTH_3"/>
    <property type="match status" value="1"/>
</dbReference>
<dbReference type="AlphaFoldDB" id="A0AAJ1EUV7"/>
<evidence type="ECO:0000313" key="2">
    <source>
        <dbReference type="EMBL" id="MCB5619626.1"/>
    </source>
</evidence>
<accession>A0AAJ1EUV7</accession>
<sequence>MTLGDKIRKYRTLKGLTQAQLGSMVKLTGDRIRQYENDVRKPKDGKLFEIADALDVNPSTLAEPDFDDPTSVMHVLFELEDIYGLHFEKVGDNYQLAFSKGEYSSANWIIEGLAAWVKKRDELQPDINDSNSTIADKKNDYIRWKARYPYNFAEEITNNFALVQKFNEDASSLLPSDRHPITRFSEFYHSLLALEDAGVKFTISVDEIVSRRSAAFYIYLDYILNSSNEIKKLYMEFRQCWYDMKEIGIEIHETPVPVNGFMNIALYSDNMQLITLFHAHMRHLEEKNSPMYDEDMYKAEIEDTLQIFDVPIGDYIE</sequence>
<comment type="caution">
    <text evidence="2">The sequence shown here is derived from an EMBL/GenBank/DDBJ whole genome shotgun (WGS) entry which is preliminary data.</text>
</comment>
<dbReference type="InterPro" id="IPR001387">
    <property type="entry name" value="Cro/C1-type_HTH"/>
</dbReference>
<dbReference type="RefSeq" id="WP_173867494.1">
    <property type="nucleotide sequence ID" value="NZ_JAAIQY010000015.1"/>
</dbReference>
<dbReference type="Gene3D" id="1.10.260.40">
    <property type="entry name" value="lambda repressor-like DNA-binding domains"/>
    <property type="match status" value="1"/>
</dbReference>